<sequence>MSDAKDRVFRLETFRAVLDRIIPADDYPGALDNGVDGFILSLWDAGLVADSEAIDRGLVDLEAQTLGGFATLLLEEQDRLLAERKDEAWFRMLCELAAEGFYADPANGANPDAVSWRMIGYRPGLPEGPSGPSENPQDVVRGRLWA</sequence>
<dbReference type="EMBL" id="FMAC01000005">
    <property type="protein sequence ID" value="SCB24975.1"/>
    <property type="molecule type" value="Genomic_DNA"/>
</dbReference>
<dbReference type="Pfam" id="PF13618">
    <property type="entry name" value="Gluconate_2-dh3"/>
    <property type="match status" value="1"/>
</dbReference>
<dbReference type="STRING" id="52131.GA0061100_105193"/>
<proteinExistence type="predicted"/>
<dbReference type="Proteomes" id="UP000186228">
    <property type="component" value="Unassembled WGS sequence"/>
</dbReference>
<evidence type="ECO:0000256" key="1">
    <source>
        <dbReference type="SAM" id="MobiDB-lite"/>
    </source>
</evidence>
<protein>
    <submittedName>
        <fullName evidence="2">Gluconate 2-dehydrogenase subunit 3</fullName>
    </submittedName>
</protein>
<dbReference type="OrthoDB" id="8400810at2"/>
<evidence type="ECO:0000313" key="2">
    <source>
        <dbReference type="EMBL" id="SCB24975.1"/>
    </source>
</evidence>
<reference evidence="3" key="1">
    <citation type="submission" date="2016-08" db="EMBL/GenBank/DDBJ databases">
        <authorList>
            <person name="Varghese N."/>
            <person name="Submissions Spin"/>
        </authorList>
    </citation>
    <scope>NUCLEOTIDE SEQUENCE [LARGE SCALE GENOMIC DNA]</scope>
    <source>
        <strain evidence="3">CCBAU 57015</strain>
    </source>
</reference>
<dbReference type="AlphaFoldDB" id="A0A1C3VBC7"/>
<name>A0A1C3VBC7_9HYPH</name>
<gene>
    <name evidence="2" type="ORF">GA0061100_105193</name>
</gene>
<keyword evidence="3" id="KW-1185">Reference proteome</keyword>
<dbReference type="RefSeq" id="WP_075854004.1">
    <property type="nucleotide sequence ID" value="NZ_FMAC01000005.1"/>
</dbReference>
<dbReference type="InterPro" id="IPR027056">
    <property type="entry name" value="Gluconate_2DH_su3"/>
</dbReference>
<accession>A0A1C3VBC7</accession>
<feature type="compositionally biased region" description="Low complexity" evidence="1">
    <location>
        <begin position="125"/>
        <end position="136"/>
    </location>
</feature>
<feature type="region of interest" description="Disordered" evidence="1">
    <location>
        <begin position="125"/>
        <end position="146"/>
    </location>
</feature>
<organism evidence="2 3">
    <name type="scientific">Rhizobium hainanense</name>
    <dbReference type="NCBI Taxonomy" id="52131"/>
    <lineage>
        <taxon>Bacteria</taxon>
        <taxon>Pseudomonadati</taxon>
        <taxon>Pseudomonadota</taxon>
        <taxon>Alphaproteobacteria</taxon>
        <taxon>Hyphomicrobiales</taxon>
        <taxon>Rhizobiaceae</taxon>
        <taxon>Rhizobium/Agrobacterium group</taxon>
        <taxon>Rhizobium</taxon>
    </lineage>
</organism>
<evidence type="ECO:0000313" key="3">
    <source>
        <dbReference type="Proteomes" id="UP000186228"/>
    </source>
</evidence>